<organism evidence="2 3">
    <name type="scientific">Xylanibacter ruminicola</name>
    <name type="common">Prevotella ruminicola</name>
    <dbReference type="NCBI Taxonomy" id="839"/>
    <lineage>
        <taxon>Bacteria</taxon>
        <taxon>Pseudomonadati</taxon>
        <taxon>Bacteroidota</taxon>
        <taxon>Bacteroidia</taxon>
        <taxon>Bacteroidales</taxon>
        <taxon>Prevotellaceae</taxon>
        <taxon>Xylanibacter</taxon>
    </lineage>
</organism>
<dbReference type="Pfam" id="PF17415">
    <property type="entry name" value="NigD_C"/>
    <property type="match status" value="1"/>
</dbReference>
<dbReference type="InterPro" id="IPR035376">
    <property type="entry name" value="NigD_C"/>
</dbReference>
<reference evidence="2 3" key="1">
    <citation type="submission" date="2016-11" db="EMBL/GenBank/DDBJ databases">
        <authorList>
            <person name="Jaros S."/>
            <person name="Januszkiewicz K."/>
            <person name="Wedrychowicz H."/>
        </authorList>
    </citation>
    <scope>NUCLEOTIDE SEQUENCE [LARGE SCALE GENOMIC DNA]</scope>
    <source>
        <strain evidence="2 3">BPI-34</strain>
    </source>
</reference>
<gene>
    <name evidence="2" type="ORF">SAMN04488494_1976</name>
</gene>
<name>A0A1M7ISR3_XYLRU</name>
<evidence type="ECO:0000313" key="3">
    <source>
        <dbReference type="Proteomes" id="UP000184280"/>
    </source>
</evidence>
<dbReference type="InterPro" id="IPR038143">
    <property type="entry name" value="NigD-like_C_dom_sf"/>
</dbReference>
<evidence type="ECO:0000313" key="2">
    <source>
        <dbReference type="EMBL" id="SHM43842.1"/>
    </source>
</evidence>
<dbReference type="PROSITE" id="PS51257">
    <property type="entry name" value="PROKAR_LIPOPROTEIN"/>
    <property type="match status" value="1"/>
</dbReference>
<dbReference type="OrthoDB" id="1068111at2"/>
<dbReference type="RefSeq" id="WP_073044886.1">
    <property type="nucleotide sequence ID" value="NZ_FRCJ01000003.1"/>
</dbReference>
<dbReference type="AlphaFoldDB" id="A0A1M7ISR3"/>
<protein>
    <submittedName>
        <fullName evidence="2">NigD-like protein</fullName>
    </submittedName>
</protein>
<dbReference type="Gene3D" id="2.60.40.2370">
    <property type="entry name" value="NigD-like, C-terminal beta sandwich domain"/>
    <property type="match status" value="1"/>
</dbReference>
<dbReference type="InterPro" id="IPR038179">
    <property type="entry name" value="NigD-like_N_sf"/>
</dbReference>
<dbReference type="EMBL" id="FRCJ01000003">
    <property type="protein sequence ID" value="SHM43842.1"/>
    <property type="molecule type" value="Genomic_DNA"/>
</dbReference>
<sequence length="226" mass="25219">MKKLFRLIVIITVNCQLSTIISSCSQDVYDKGEGKYSLLRGDFAEAVVNSKQQVTKIVTDDGDELSLTAPYTAKWVSKADTTYRCMLYYNKVENQAEVVSMGQVPCANIALLSDFDKPLLTDPVKFESTWMSKTGKYLNLSLQLKTGVTDDSTAAQSLAIVSDTLVKHADGKQICHLILYHDQGNVPEYYSTKVYLSIPTKRIDADSVRISINSYDGEVIAKHRIR</sequence>
<feature type="domain" description="NigD-like C-terminal" evidence="1">
    <location>
        <begin position="115"/>
        <end position="218"/>
    </location>
</feature>
<evidence type="ECO:0000259" key="1">
    <source>
        <dbReference type="Pfam" id="PF17415"/>
    </source>
</evidence>
<dbReference type="Proteomes" id="UP000184280">
    <property type="component" value="Unassembled WGS sequence"/>
</dbReference>
<dbReference type="Gene3D" id="2.40.50.500">
    <property type="entry name" value="NigD-like N-terminal OB domain"/>
    <property type="match status" value="1"/>
</dbReference>
<accession>A0A1M7ISR3</accession>
<proteinExistence type="predicted"/>